<dbReference type="EMBL" id="LJVE01000121">
    <property type="protein sequence ID" value="KPL13087.1"/>
    <property type="molecule type" value="Genomic_DNA"/>
</dbReference>
<dbReference type="GO" id="GO:0005829">
    <property type="term" value="C:cytosol"/>
    <property type="evidence" value="ECO:0007669"/>
    <property type="project" value="TreeGrafter"/>
</dbReference>
<comment type="caution">
    <text evidence="3">The sequence shown here is derived from an EMBL/GenBank/DDBJ whole genome shotgun (WGS) entry which is preliminary data.</text>
</comment>
<dbReference type="GO" id="GO:0006633">
    <property type="term" value="P:fatty acid biosynthetic process"/>
    <property type="evidence" value="ECO:0007669"/>
    <property type="project" value="InterPro"/>
</dbReference>
<reference evidence="3 4" key="1">
    <citation type="journal article" date="2015" name="Microbiome">
        <title>Genomic resolution of linkages in carbon, nitrogen, and sulfur cycling among widespread estuary sediment bacteria.</title>
        <authorList>
            <person name="Baker B.J."/>
            <person name="Lazar C.S."/>
            <person name="Teske A.P."/>
            <person name="Dick G.J."/>
        </authorList>
    </citation>
    <scope>NUCLEOTIDE SEQUENCE [LARGE SCALE GENOMIC DNA]</scope>
    <source>
        <strain evidence="3">SM1_77</strain>
    </source>
</reference>
<dbReference type="PROSITE" id="PS00606">
    <property type="entry name" value="KS3_1"/>
    <property type="match status" value="1"/>
</dbReference>
<accession>A0A0S8JTT4</accession>
<dbReference type="Gene3D" id="3.40.47.10">
    <property type="match status" value="1"/>
</dbReference>
<evidence type="ECO:0000259" key="2">
    <source>
        <dbReference type="PROSITE" id="PS52004"/>
    </source>
</evidence>
<dbReference type="InterPro" id="IPR014030">
    <property type="entry name" value="Ketoacyl_synth_N"/>
</dbReference>
<dbReference type="InterPro" id="IPR016039">
    <property type="entry name" value="Thiolase-like"/>
</dbReference>
<evidence type="ECO:0000256" key="1">
    <source>
        <dbReference type="ARBA" id="ARBA00022679"/>
    </source>
</evidence>
<keyword evidence="1" id="KW-0808">Transferase</keyword>
<dbReference type="AlphaFoldDB" id="A0A0S8JTT4"/>
<dbReference type="PANTHER" id="PTHR11712:SF336">
    <property type="entry name" value="3-OXOACYL-[ACYL-CARRIER-PROTEIN] SYNTHASE, MITOCHONDRIAL"/>
    <property type="match status" value="1"/>
</dbReference>
<dbReference type="SUPFAM" id="SSF53901">
    <property type="entry name" value="Thiolase-like"/>
    <property type="match status" value="1"/>
</dbReference>
<evidence type="ECO:0000313" key="4">
    <source>
        <dbReference type="Proteomes" id="UP000050975"/>
    </source>
</evidence>
<dbReference type="PANTHER" id="PTHR11712">
    <property type="entry name" value="POLYKETIDE SYNTHASE-RELATED"/>
    <property type="match status" value="1"/>
</dbReference>
<feature type="non-terminal residue" evidence="3">
    <location>
        <position position="198"/>
    </location>
</feature>
<proteinExistence type="predicted"/>
<sequence>MKEHRVAITGLGAVTPIGVGVKDFWEGLKAGRNGIAQVTHFDVTDFRSKLAAEVKDFHAERWIDEKSVRRMDRFTQFGLAASAMAIEDAGLESFSFDQNRAGVIIGSGIGGSQTIEDGHSKLHKNGPKDLSPFLVSKLLVNMAACMVSIKYGLKGHLSAPSVACSTGSNAIGDAFRILQRGDADIMLAGSSEACITPL</sequence>
<dbReference type="Proteomes" id="UP000050975">
    <property type="component" value="Unassembled WGS sequence"/>
</dbReference>
<feature type="domain" description="Ketosynthase family 3 (KS3)" evidence="2">
    <location>
        <begin position="3"/>
        <end position="198"/>
    </location>
</feature>
<organism evidence="3 4">
    <name type="scientific">candidate division WOR_3 bacterium SM1_77</name>
    <dbReference type="NCBI Taxonomy" id="1703778"/>
    <lineage>
        <taxon>Bacteria</taxon>
        <taxon>Bacteria division WOR-3</taxon>
    </lineage>
</organism>
<dbReference type="PROSITE" id="PS52004">
    <property type="entry name" value="KS3_2"/>
    <property type="match status" value="1"/>
</dbReference>
<name>A0A0S8JTT4_UNCW3</name>
<dbReference type="InterPro" id="IPR020841">
    <property type="entry name" value="PKS_Beta-ketoAc_synthase_dom"/>
</dbReference>
<dbReference type="InterPro" id="IPR018201">
    <property type="entry name" value="Ketoacyl_synth_AS"/>
</dbReference>
<dbReference type="InterPro" id="IPR000794">
    <property type="entry name" value="Beta-ketoacyl_synthase"/>
</dbReference>
<dbReference type="Pfam" id="PF00109">
    <property type="entry name" value="ketoacyl-synt"/>
    <property type="match status" value="1"/>
</dbReference>
<dbReference type="GO" id="GO:0004315">
    <property type="term" value="F:3-oxoacyl-[acyl-carrier-protein] synthase activity"/>
    <property type="evidence" value="ECO:0007669"/>
    <property type="project" value="InterPro"/>
</dbReference>
<gene>
    <name evidence="3" type="ORF">AMJ74_05735</name>
</gene>
<evidence type="ECO:0000313" key="3">
    <source>
        <dbReference type="EMBL" id="KPL13087.1"/>
    </source>
</evidence>
<protein>
    <submittedName>
        <fullName evidence="3">3-oxoacyl-ACP synthase</fullName>
    </submittedName>
</protein>